<organism evidence="6 7">
    <name type="scientific">Elizabethkingia occulta</name>
    <dbReference type="NCBI Taxonomy" id="1867263"/>
    <lineage>
        <taxon>Bacteria</taxon>
        <taxon>Pseudomonadati</taxon>
        <taxon>Bacteroidota</taxon>
        <taxon>Flavobacteriia</taxon>
        <taxon>Flavobacteriales</taxon>
        <taxon>Weeksellaceae</taxon>
        <taxon>Elizabethkingia</taxon>
    </lineage>
</organism>
<name>A0A1T3MNF9_9FLAO</name>
<dbReference type="Pfam" id="PF12833">
    <property type="entry name" value="HTH_18"/>
    <property type="match status" value="1"/>
</dbReference>
<dbReference type="PANTHER" id="PTHR43280:SF2">
    <property type="entry name" value="HTH-TYPE TRANSCRIPTIONAL REGULATOR EXSA"/>
    <property type="match status" value="1"/>
</dbReference>
<dbReference type="SUPFAM" id="SSF48452">
    <property type="entry name" value="TPR-like"/>
    <property type="match status" value="2"/>
</dbReference>
<dbReference type="GO" id="GO:0003700">
    <property type="term" value="F:DNA-binding transcription factor activity"/>
    <property type="evidence" value="ECO:0007669"/>
    <property type="project" value="InterPro"/>
</dbReference>
<dbReference type="PANTHER" id="PTHR43280">
    <property type="entry name" value="ARAC-FAMILY TRANSCRIPTIONAL REGULATOR"/>
    <property type="match status" value="1"/>
</dbReference>
<keyword evidence="1" id="KW-0805">Transcription regulation</keyword>
<gene>
    <name evidence="6" type="ORF">BAZ10_02535</name>
</gene>
<evidence type="ECO:0000256" key="1">
    <source>
        <dbReference type="ARBA" id="ARBA00023015"/>
    </source>
</evidence>
<proteinExistence type="predicted"/>
<dbReference type="Gene3D" id="1.25.40.10">
    <property type="entry name" value="Tetratricopeptide repeat domain"/>
    <property type="match status" value="2"/>
</dbReference>
<protein>
    <submittedName>
        <fullName evidence="6">AraC family transcriptional regulator</fullName>
    </submittedName>
</protein>
<sequence length="527" mass="61303">MRKVVLAVFYFLIVLSYAQNKNGSAIVYDKTILMTSQNQNEFLKALKAADSLYVKAGTPLLKTKSLMLSALLYHRSGDIGKCIEYAVKAEETVEQTNLVEWKAQVYIFLAAQYRILKLYGHSKKYMNKAFNTTKLVQNKNITGSINGLMWQEIAYYEIEKKDYRKSIESVMKSQHFFNISGYHDDFSEASNEHILGLNYYHLNNMDASLRHYLKALNIAKSMPGYCIKGFIYNGLAKVYLSKDNLRQAKKYAELASGIANKSNCLQLKNEVYDTFHRYYTIIQDVEELAVIQEKRDSITDLLASRSTLFINDFYQKMDKKNNILQQKNHIKNWIIIVICLILMINIIYFTQYRENFKMTFNRINRILKKRVSEKKSPKDIYNNYSAVKIADLEDDEVQDNEAGVMMTQATEQKLLLRLREFENSTLFTKKNISLSYLATYCGANTRYISYIINTYKKKDFNNYINELRIKYIVFKLEKMPQYRKYKVATLAEEAGFSSPNKFATVFKKEVSVSPSLYIKHLDDVAAG</sequence>
<dbReference type="PROSITE" id="PS01124">
    <property type="entry name" value="HTH_ARAC_FAMILY_2"/>
    <property type="match status" value="1"/>
</dbReference>
<dbReference type="Proteomes" id="UP000190813">
    <property type="component" value="Unassembled WGS sequence"/>
</dbReference>
<feature type="transmembrane region" description="Helical" evidence="4">
    <location>
        <begin position="333"/>
        <end position="352"/>
    </location>
</feature>
<keyword evidence="7" id="KW-1185">Reference proteome</keyword>
<dbReference type="InterPro" id="IPR018060">
    <property type="entry name" value="HTH_AraC"/>
</dbReference>
<evidence type="ECO:0000256" key="2">
    <source>
        <dbReference type="ARBA" id="ARBA00023125"/>
    </source>
</evidence>
<evidence type="ECO:0000313" key="7">
    <source>
        <dbReference type="Proteomes" id="UP000190813"/>
    </source>
</evidence>
<dbReference type="SUPFAM" id="SSF46689">
    <property type="entry name" value="Homeodomain-like"/>
    <property type="match status" value="1"/>
</dbReference>
<evidence type="ECO:0000256" key="4">
    <source>
        <dbReference type="SAM" id="Phobius"/>
    </source>
</evidence>
<accession>A0A1T3MNF9</accession>
<keyword evidence="3" id="KW-0804">Transcription</keyword>
<evidence type="ECO:0000259" key="5">
    <source>
        <dbReference type="PROSITE" id="PS01124"/>
    </source>
</evidence>
<keyword evidence="4" id="KW-0472">Membrane</keyword>
<evidence type="ECO:0000256" key="3">
    <source>
        <dbReference type="ARBA" id="ARBA00023163"/>
    </source>
</evidence>
<keyword evidence="2" id="KW-0238">DNA-binding</keyword>
<dbReference type="SMART" id="SM00342">
    <property type="entry name" value="HTH_ARAC"/>
    <property type="match status" value="1"/>
</dbReference>
<dbReference type="RefSeq" id="WP_078771684.1">
    <property type="nucleotide sequence ID" value="NZ_CBCSBR010000005.1"/>
</dbReference>
<keyword evidence="4" id="KW-1133">Transmembrane helix</keyword>
<dbReference type="AlphaFoldDB" id="A0A1T3MNF9"/>
<feature type="domain" description="HTH araC/xylS-type" evidence="5">
    <location>
        <begin position="416"/>
        <end position="520"/>
    </location>
</feature>
<keyword evidence="4" id="KW-0812">Transmembrane</keyword>
<dbReference type="GO" id="GO:0043565">
    <property type="term" value="F:sequence-specific DNA binding"/>
    <property type="evidence" value="ECO:0007669"/>
    <property type="project" value="InterPro"/>
</dbReference>
<evidence type="ECO:0000313" key="6">
    <source>
        <dbReference type="EMBL" id="OPC66127.1"/>
    </source>
</evidence>
<dbReference type="Gene3D" id="1.10.10.60">
    <property type="entry name" value="Homeodomain-like"/>
    <property type="match status" value="1"/>
</dbReference>
<dbReference type="InterPro" id="IPR011990">
    <property type="entry name" value="TPR-like_helical_dom_sf"/>
</dbReference>
<dbReference type="InterPro" id="IPR009057">
    <property type="entry name" value="Homeodomain-like_sf"/>
</dbReference>
<dbReference type="EMBL" id="MAHX01000013">
    <property type="protein sequence ID" value="OPC66127.1"/>
    <property type="molecule type" value="Genomic_DNA"/>
</dbReference>
<reference evidence="6 7" key="1">
    <citation type="submission" date="2016-06" db="EMBL/GenBank/DDBJ databases">
        <title>Revisiting the taxonomy of the Elizabethkingia Genus based on Whole-Genome Sequencing, Optical Mapping, and MALDI-TOF.</title>
        <authorList>
            <person name="Nicholson A.C."/>
        </authorList>
    </citation>
    <scope>NUCLEOTIDE SEQUENCE [LARGE SCALE GENOMIC DNA]</scope>
    <source>
        <strain evidence="6 7">G4070</strain>
    </source>
</reference>
<comment type="caution">
    <text evidence="6">The sequence shown here is derived from an EMBL/GenBank/DDBJ whole genome shotgun (WGS) entry which is preliminary data.</text>
</comment>